<evidence type="ECO:0000256" key="4">
    <source>
        <dbReference type="ARBA" id="ARBA00023315"/>
    </source>
</evidence>
<organism evidence="5 6">
    <name type="scientific">Candidatus Scybalomonas excrementavium</name>
    <dbReference type="NCBI Taxonomy" id="2840943"/>
    <lineage>
        <taxon>Bacteria</taxon>
        <taxon>Bacillati</taxon>
        <taxon>Bacillota</taxon>
        <taxon>Clostridia</taxon>
        <taxon>Lachnospirales</taxon>
        <taxon>Lachnospiraceae</taxon>
        <taxon>Lachnospiraceae incertae sedis</taxon>
        <taxon>Candidatus Scybalomonas</taxon>
    </lineage>
</organism>
<dbReference type="PANTHER" id="PTHR42811">
    <property type="entry name" value="SERINE ACETYLTRANSFERASE"/>
    <property type="match status" value="1"/>
</dbReference>
<dbReference type="NCBIfam" id="NF041874">
    <property type="entry name" value="EPS_EpsC"/>
    <property type="match status" value="1"/>
</dbReference>
<dbReference type="InterPro" id="IPR011004">
    <property type="entry name" value="Trimer_LpxA-like_sf"/>
</dbReference>
<dbReference type="GO" id="GO:0016746">
    <property type="term" value="F:acyltransferase activity"/>
    <property type="evidence" value="ECO:0007669"/>
    <property type="project" value="UniProtKB-KW"/>
</dbReference>
<dbReference type="InterPro" id="IPR042122">
    <property type="entry name" value="Ser_AcTrfase_N_sf"/>
</dbReference>
<reference evidence="5" key="1">
    <citation type="submission" date="2020-10" db="EMBL/GenBank/DDBJ databases">
        <authorList>
            <person name="Gilroy R."/>
        </authorList>
    </citation>
    <scope>NUCLEOTIDE SEQUENCE</scope>
    <source>
        <strain evidence="5">E3-2379</strain>
    </source>
</reference>
<dbReference type="InterPro" id="IPR045304">
    <property type="entry name" value="LbH_SAT"/>
</dbReference>
<evidence type="ECO:0000256" key="2">
    <source>
        <dbReference type="ARBA" id="ARBA00022605"/>
    </source>
</evidence>
<accession>A0A9D9I1F8</accession>
<evidence type="ECO:0000313" key="6">
    <source>
        <dbReference type="Proteomes" id="UP000823618"/>
    </source>
</evidence>
<dbReference type="AlphaFoldDB" id="A0A9D9I1F8"/>
<dbReference type="EMBL" id="JADIML010000280">
    <property type="protein sequence ID" value="MBO8464220.1"/>
    <property type="molecule type" value="Genomic_DNA"/>
</dbReference>
<comment type="pathway">
    <text evidence="1">Amino-acid biosynthesis; L-cysteine biosynthesis; L-cysteine from L-serine: step 1/2.</text>
</comment>
<proteinExistence type="predicted"/>
<keyword evidence="3" id="KW-0808">Transferase</keyword>
<dbReference type="GO" id="GO:0008652">
    <property type="term" value="P:amino acid biosynthetic process"/>
    <property type="evidence" value="ECO:0007669"/>
    <property type="project" value="UniProtKB-KW"/>
</dbReference>
<protein>
    <submittedName>
        <fullName evidence="5">Serine acetyltransferase</fullName>
    </submittedName>
</protein>
<reference evidence="5" key="2">
    <citation type="journal article" date="2021" name="PeerJ">
        <title>Extensive microbial diversity within the chicken gut microbiome revealed by metagenomics and culture.</title>
        <authorList>
            <person name="Gilroy R."/>
            <person name="Ravi A."/>
            <person name="Getino M."/>
            <person name="Pursley I."/>
            <person name="Horton D.L."/>
            <person name="Alikhan N.F."/>
            <person name="Baker D."/>
            <person name="Gharbi K."/>
            <person name="Hall N."/>
            <person name="Watson M."/>
            <person name="Adriaenssens E.M."/>
            <person name="Foster-Nyarko E."/>
            <person name="Jarju S."/>
            <person name="Secka A."/>
            <person name="Antonio M."/>
            <person name="Oren A."/>
            <person name="Chaudhuri R.R."/>
            <person name="La Ragione R."/>
            <person name="Hildebrand F."/>
            <person name="Pallen M.J."/>
        </authorList>
    </citation>
    <scope>NUCLEOTIDE SEQUENCE</scope>
    <source>
        <strain evidence="5">E3-2379</strain>
    </source>
</reference>
<dbReference type="Gene3D" id="2.160.10.10">
    <property type="entry name" value="Hexapeptide repeat proteins"/>
    <property type="match status" value="1"/>
</dbReference>
<evidence type="ECO:0000256" key="1">
    <source>
        <dbReference type="ARBA" id="ARBA00004876"/>
    </source>
</evidence>
<name>A0A9D9I1F8_9FIRM</name>
<comment type="caution">
    <text evidence="5">The sequence shown here is derived from an EMBL/GenBank/DDBJ whole genome shotgun (WGS) entry which is preliminary data.</text>
</comment>
<dbReference type="SUPFAM" id="SSF51161">
    <property type="entry name" value="Trimeric LpxA-like enzymes"/>
    <property type="match status" value="1"/>
</dbReference>
<evidence type="ECO:0000313" key="5">
    <source>
        <dbReference type="EMBL" id="MBO8464220.1"/>
    </source>
</evidence>
<keyword evidence="2" id="KW-0028">Amino-acid biosynthesis</keyword>
<dbReference type="Gene3D" id="1.10.3130.10">
    <property type="entry name" value="serine acetyltransferase, domain 1"/>
    <property type="match status" value="1"/>
</dbReference>
<gene>
    <name evidence="5" type="ORF">IAC13_09840</name>
</gene>
<sequence>MSKKEILLYATEHFTKNYKEEPIFLSESGCSLPNRAEIIEIIRQLRNIIFPGYFSQDTMLDIEPDYYVGYCLNQIYDMLKRQICIALSYEKKKRGEKIDFSSRAEAICDRFFKELPNVQELLLKDLKAGFDGDPAAKSKEEIIFSYPGLFAIYVYRMAHIFYEEDVPFIPRIMSEYAHGKTGIDINPGAQIGEYFFIDHGTGIVIGETTVIGDHVKLYQGVTLGALSTRKGQELSGTKRHPTIQGHVTIYANSTVLGGTTVIGEHTIIGGNTFITESIPPYSKVRMKSPELIIQEARKETSKEVLWEYS</sequence>
<dbReference type="InterPro" id="IPR053376">
    <property type="entry name" value="Serine_acetyltransferase"/>
</dbReference>
<keyword evidence="4" id="KW-0012">Acyltransferase</keyword>
<evidence type="ECO:0000256" key="3">
    <source>
        <dbReference type="ARBA" id="ARBA00022679"/>
    </source>
</evidence>
<dbReference type="CDD" id="cd03354">
    <property type="entry name" value="LbH_SAT"/>
    <property type="match status" value="1"/>
</dbReference>
<dbReference type="Proteomes" id="UP000823618">
    <property type="component" value="Unassembled WGS sequence"/>
</dbReference>